<keyword evidence="4 10" id="KW-0808">Transferase</keyword>
<feature type="site" description="Interaction with substrate tRNA" evidence="10">
    <location>
        <position position="134"/>
    </location>
</feature>
<evidence type="ECO:0000256" key="8">
    <source>
        <dbReference type="ARBA" id="ARBA00022842"/>
    </source>
</evidence>
<proteinExistence type="inferred from homology"/>
<evidence type="ECO:0000256" key="10">
    <source>
        <dbReference type="HAMAP-Rule" id="MF_00185"/>
    </source>
</evidence>
<dbReference type="GO" id="GO:0005524">
    <property type="term" value="F:ATP binding"/>
    <property type="evidence" value="ECO:0007669"/>
    <property type="project" value="UniProtKB-UniRule"/>
</dbReference>
<dbReference type="Gene3D" id="1.10.20.140">
    <property type="match status" value="1"/>
</dbReference>
<dbReference type="GO" id="GO:0052381">
    <property type="term" value="F:tRNA dimethylallyltransferase activity"/>
    <property type="evidence" value="ECO:0007669"/>
    <property type="project" value="UniProtKB-UniRule"/>
</dbReference>
<comment type="cofactor">
    <cofactor evidence="1 10">
        <name>Mg(2+)</name>
        <dbReference type="ChEBI" id="CHEBI:18420"/>
    </cofactor>
</comment>
<reference evidence="12 13" key="1">
    <citation type="journal article" date="2016" name="Nat. Commun.">
        <title>Thousands of microbial genomes shed light on interconnected biogeochemical processes in an aquifer system.</title>
        <authorList>
            <person name="Anantharaman K."/>
            <person name="Brown C.T."/>
            <person name="Hug L.A."/>
            <person name="Sharon I."/>
            <person name="Castelle C.J."/>
            <person name="Probst A.J."/>
            <person name="Thomas B.C."/>
            <person name="Singh A."/>
            <person name="Wilkins M.J."/>
            <person name="Karaoz U."/>
            <person name="Brodie E.L."/>
            <person name="Williams K.H."/>
            <person name="Hubbard S.S."/>
            <person name="Banfield J.F."/>
        </authorList>
    </citation>
    <scope>NUCLEOTIDE SEQUENCE [LARGE SCALE GENOMIC DNA]</scope>
</reference>
<comment type="similarity">
    <text evidence="3 10">Belongs to the IPP transferase family.</text>
</comment>
<comment type="caution">
    <text evidence="10">Lacks conserved residue(s) required for the propagation of feature annotation.</text>
</comment>
<dbReference type="EMBL" id="MEVD01000014">
    <property type="protein sequence ID" value="OGC53443.1"/>
    <property type="molecule type" value="Genomic_DNA"/>
</dbReference>
<comment type="caution">
    <text evidence="12">The sequence shown here is derived from an EMBL/GenBank/DDBJ whole genome shotgun (WGS) entry which is preliminary data.</text>
</comment>
<feature type="binding site" evidence="10">
    <location>
        <begin position="12"/>
        <end position="17"/>
    </location>
    <ligand>
        <name>substrate</name>
    </ligand>
</feature>
<keyword evidence="6 10" id="KW-0547">Nucleotide-binding</keyword>
<evidence type="ECO:0000256" key="6">
    <source>
        <dbReference type="ARBA" id="ARBA00022741"/>
    </source>
</evidence>
<dbReference type="SUPFAM" id="SSF52540">
    <property type="entry name" value="P-loop containing nucleoside triphosphate hydrolases"/>
    <property type="match status" value="1"/>
</dbReference>
<evidence type="ECO:0000313" key="12">
    <source>
        <dbReference type="EMBL" id="OGC53443.1"/>
    </source>
</evidence>
<feature type="site" description="Interaction with substrate tRNA" evidence="10">
    <location>
        <position position="111"/>
    </location>
</feature>
<keyword evidence="11" id="KW-0175">Coiled coil</keyword>
<keyword evidence="7 10" id="KW-0067">ATP-binding</keyword>
<protein>
    <recommendedName>
        <fullName evidence="10">tRNA dimethylallyltransferase</fullName>
        <ecNumber evidence="10">2.5.1.75</ecNumber>
    </recommendedName>
    <alternativeName>
        <fullName evidence="10">Dimethylallyl diphosphate:tRNA dimethylallyltransferase</fullName>
        <shortName evidence="10">DMAPP:tRNA dimethylallyltransferase</shortName>
        <shortName evidence="10">DMATase</shortName>
    </alternativeName>
    <alternativeName>
        <fullName evidence="10">Isopentenyl-diphosphate:tRNA isopentenyltransferase</fullName>
        <shortName evidence="10">IPP transferase</shortName>
        <shortName evidence="10">IPPT</shortName>
        <shortName evidence="10">IPTase</shortName>
    </alternativeName>
</protein>
<evidence type="ECO:0000256" key="7">
    <source>
        <dbReference type="ARBA" id="ARBA00022840"/>
    </source>
</evidence>
<dbReference type="InterPro" id="IPR027417">
    <property type="entry name" value="P-loop_NTPase"/>
</dbReference>
<evidence type="ECO:0000256" key="5">
    <source>
        <dbReference type="ARBA" id="ARBA00022694"/>
    </source>
</evidence>
<dbReference type="Pfam" id="PF01715">
    <property type="entry name" value="IPPT"/>
    <property type="match status" value="1"/>
</dbReference>
<organism evidence="12 13">
    <name type="scientific">candidate division WWE3 bacterium RIFCSPHIGHO2_02_FULL_38_14</name>
    <dbReference type="NCBI Taxonomy" id="1802620"/>
    <lineage>
        <taxon>Bacteria</taxon>
        <taxon>Katanobacteria</taxon>
    </lineage>
</organism>
<feature type="region of interest" description="Interaction with substrate tRNA" evidence="10">
    <location>
        <begin position="35"/>
        <end position="38"/>
    </location>
</feature>
<sequence length="309" mass="35618">MKKPVFIILGPTCTGKTSLALQLCRKFNGSILSADSRQIVKYMDIGTGKVPLESGLSVEKNDGCWKVDGINIRGYDLIDPDKYYSGYDFLIYAREILNMFKVGNIFIAGGTGFYIDLVTNRAVTAHVGLDPDLRKQLENLTLEELCRELKRLNKEKFQLIDRKNKNRLVRAIEIESARKTGVITGKKSVGNEFKYKYIGLTTSRENLYSTADNWIDNIWEELLLEINKLKQMGFYNSLRLNGLVYKSAKVFLEGLVKEGEAKQRAKFDLHAYIRRQQTWFKRNSKIEWFDIESSNYRQKVEDFVELNCG</sequence>
<evidence type="ECO:0000313" key="13">
    <source>
        <dbReference type="Proteomes" id="UP000178127"/>
    </source>
</evidence>
<dbReference type="InterPro" id="IPR039657">
    <property type="entry name" value="Dimethylallyltransferase"/>
</dbReference>
<keyword evidence="5 10" id="KW-0819">tRNA processing</keyword>
<dbReference type="InterPro" id="IPR018022">
    <property type="entry name" value="IPT"/>
</dbReference>
<feature type="binding site" evidence="10">
    <location>
        <begin position="10"/>
        <end position="17"/>
    </location>
    <ligand>
        <name>ATP</name>
        <dbReference type="ChEBI" id="CHEBI:30616"/>
    </ligand>
</feature>
<evidence type="ECO:0000256" key="9">
    <source>
        <dbReference type="ARBA" id="ARBA00049563"/>
    </source>
</evidence>
<dbReference type="STRING" id="1802620.A3D91_00220"/>
<feature type="coiled-coil region" evidence="11">
    <location>
        <begin position="135"/>
        <end position="162"/>
    </location>
</feature>
<accession>A0A1F4V9V2</accession>
<dbReference type="HAMAP" id="MF_00185">
    <property type="entry name" value="IPP_trans"/>
    <property type="match status" value="1"/>
</dbReference>
<comment type="catalytic activity">
    <reaction evidence="9 10">
        <text>adenosine(37) in tRNA + dimethylallyl diphosphate = N(6)-dimethylallyladenosine(37) in tRNA + diphosphate</text>
        <dbReference type="Rhea" id="RHEA:26482"/>
        <dbReference type="Rhea" id="RHEA-COMP:10162"/>
        <dbReference type="Rhea" id="RHEA-COMP:10375"/>
        <dbReference type="ChEBI" id="CHEBI:33019"/>
        <dbReference type="ChEBI" id="CHEBI:57623"/>
        <dbReference type="ChEBI" id="CHEBI:74411"/>
        <dbReference type="ChEBI" id="CHEBI:74415"/>
        <dbReference type="EC" id="2.5.1.75"/>
    </reaction>
</comment>
<evidence type="ECO:0000256" key="4">
    <source>
        <dbReference type="ARBA" id="ARBA00022679"/>
    </source>
</evidence>
<dbReference type="PANTHER" id="PTHR11088:SF60">
    <property type="entry name" value="TRNA DIMETHYLALLYLTRANSFERASE"/>
    <property type="match status" value="1"/>
</dbReference>
<comment type="subunit">
    <text evidence="10">Monomer.</text>
</comment>
<dbReference type="AlphaFoldDB" id="A0A1F4V9V2"/>
<evidence type="ECO:0000256" key="11">
    <source>
        <dbReference type="SAM" id="Coils"/>
    </source>
</evidence>
<evidence type="ECO:0000256" key="2">
    <source>
        <dbReference type="ARBA" id="ARBA00003213"/>
    </source>
</evidence>
<comment type="function">
    <text evidence="2 10">Catalyzes the transfer of a dimethylallyl group onto the adenine at position 37 in tRNAs that read codons beginning with uridine, leading to the formation of N6-(dimethylallyl)adenosine (i(6)A).</text>
</comment>
<name>A0A1F4V9V2_UNCKA</name>
<dbReference type="Proteomes" id="UP000178127">
    <property type="component" value="Unassembled WGS sequence"/>
</dbReference>
<evidence type="ECO:0000256" key="3">
    <source>
        <dbReference type="ARBA" id="ARBA00005842"/>
    </source>
</evidence>
<dbReference type="GO" id="GO:0006400">
    <property type="term" value="P:tRNA modification"/>
    <property type="evidence" value="ECO:0007669"/>
    <property type="project" value="TreeGrafter"/>
</dbReference>
<dbReference type="PANTHER" id="PTHR11088">
    <property type="entry name" value="TRNA DIMETHYLALLYLTRANSFERASE"/>
    <property type="match status" value="1"/>
</dbReference>
<evidence type="ECO:0000256" key="1">
    <source>
        <dbReference type="ARBA" id="ARBA00001946"/>
    </source>
</evidence>
<dbReference type="EC" id="2.5.1.75" evidence="10"/>
<keyword evidence="8 10" id="KW-0460">Magnesium</keyword>
<dbReference type="Gene3D" id="3.40.50.300">
    <property type="entry name" value="P-loop containing nucleotide triphosphate hydrolases"/>
    <property type="match status" value="1"/>
</dbReference>
<gene>
    <name evidence="10" type="primary">miaA</name>
    <name evidence="12" type="ORF">A3D91_00220</name>
</gene>